<protein>
    <submittedName>
        <fullName evidence="1">Uncharacterized protein</fullName>
    </submittedName>
</protein>
<evidence type="ECO:0000313" key="2">
    <source>
        <dbReference type="Proteomes" id="UP001151532"/>
    </source>
</evidence>
<keyword evidence="2" id="KW-1185">Reference proteome</keyword>
<gene>
    <name evidence="1" type="ORF">OIU79_029744</name>
</gene>
<comment type="caution">
    <text evidence="1">The sequence shown here is derived from an EMBL/GenBank/DDBJ whole genome shotgun (WGS) entry which is preliminary data.</text>
</comment>
<accession>A0A9Q0VHH7</accession>
<name>A0A9Q0VHH7_SALPP</name>
<dbReference type="Proteomes" id="UP001151532">
    <property type="component" value="Chromosome 12"/>
</dbReference>
<proteinExistence type="predicted"/>
<organism evidence="1 2">
    <name type="scientific">Salix purpurea</name>
    <name type="common">Purple osier willow</name>
    <dbReference type="NCBI Taxonomy" id="77065"/>
    <lineage>
        <taxon>Eukaryota</taxon>
        <taxon>Viridiplantae</taxon>
        <taxon>Streptophyta</taxon>
        <taxon>Embryophyta</taxon>
        <taxon>Tracheophyta</taxon>
        <taxon>Spermatophyta</taxon>
        <taxon>Magnoliopsida</taxon>
        <taxon>eudicotyledons</taxon>
        <taxon>Gunneridae</taxon>
        <taxon>Pentapetalae</taxon>
        <taxon>rosids</taxon>
        <taxon>fabids</taxon>
        <taxon>Malpighiales</taxon>
        <taxon>Salicaceae</taxon>
        <taxon>Saliceae</taxon>
        <taxon>Salix</taxon>
    </lineage>
</organism>
<dbReference type="EMBL" id="JAPFFK010000008">
    <property type="protein sequence ID" value="KAJ6748712.1"/>
    <property type="molecule type" value="Genomic_DNA"/>
</dbReference>
<sequence>MKLSSDQAMEFGYDGDATNATAWNRDAIGVD</sequence>
<reference evidence="1" key="2">
    <citation type="journal article" date="2023" name="Int. J. Mol. Sci.">
        <title>De Novo Assembly and Annotation of 11 Diverse Shrub Willow (Salix) Genomes Reveals Novel Gene Organization in Sex-Linked Regions.</title>
        <authorList>
            <person name="Hyden B."/>
            <person name="Feng K."/>
            <person name="Yates T.B."/>
            <person name="Jawdy S."/>
            <person name="Cereghino C."/>
            <person name="Smart L.B."/>
            <person name="Muchero W."/>
        </authorList>
    </citation>
    <scope>NUCLEOTIDE SEQUENCE</scope>
    <source>
        <tissue evidence="1">Shoot tip</tissue>
    </source>
</reference>
<reference evidence="1" key="1">
    <citation type="submission" date="2022-11" db="EMBL/GenBank/DDBJ databases">
        <authorList>
            <person name="Hyden B.L."/>
            <person name="Feng K."/>
            <person name="Yates T."/>
            <person name="Jawdy S."/>
            <person name="Smart L.B."/>
            <person name="Muchero W."/>
        </authorList>
    </citation>
    <scope>NUCLEOTIDE SEQUENCE</scope>
    <source>
        <tissue evidence="1">Shoot tip</tissue>
    </source>
</reference>
<dbReference type="AlphaFoldDB" id="A0A9Q0VHH7"/>
<evidence type="ECO:0000313" key="1">
    <source>
        <dbReference type="EMBL" id="KAJ6748712.1"/>
    </source>
</evidence>